<keyword evidence="2" id="KW-0378">Hydrolase</keyword>
<dbReference type="InterPro" id="IPR003010">
    <property type="entry name" value="C-N_Hydrolase"/>
</dbReference>
<dbReference type="OrthoDB" id="41015at2157"/>
<dbReference type="Gene3D" id="3.60.110.10">
    <property type="entry name" value="Carbon-nitrogen hydrolase"/>
    <property type="match status" value="1"/>
</dbReference>
<dbReference type="RefSeq" id="WP_144427172.1">
    <property type="nucleotide sequence ID" value="NZ_LGUC01000001.1"/>
</dbReference>
<dbReference type="InterPro" id="IPR001110">
    <property type="entry name" value="UPF0012_CS"/>
</dbReference>
<evidence type="ECO:0000313" key="2">
    <source>
        <dbReference type="EMBL" id="KPN31310.1"/>
    </source>
</evidence>
<evidence type="ECO:0000259" key="1">
    <source>
        <dbReference type="PROSITE" id="PS50263"/>
    </source>
</evidence>
<dbReference type="SUPFAM" id="SSF56317">
    <property type="entry name" value="Carbon-nitrogen hydrolase"/>
    <property type="match status" value="1"/>
</dbReference>
<sequence>MTEPIGHDDAITVALAQHRIEAGRLDRNVDRAIAAIERAAAEGADLVCLPEMFNVGYFAFDAYARNAEPIDGPTLGRIADAAADHGVAVQAGSFVEDLAASAEAGFDTPEPDGLANASVFLDRAGEVQGVYRKQHLFGYDSAETQLLTPGESLPTVEFEGFTVGMTTCYDLRFPELYRQLADEGVSLVLVPSAWPYPRVEHWRTLPRSRAIENLAYVAAVNGAGEMGDDELVGRSTVYDPWGTPIATCDDDPELVTADLSPGQVDDVREEFPALRDRRL</sequence>
<dbReference type="Pfam" id="PF00795">
    <property type="entry name" value="CN_hydrolase"/>
    <property type="match status" value="1"/>
</dbReference>
<accession>A0A0P7HCP0</accession>
<organism evidence="2 3">
    <name type="scientific">Halolamina pelagica</name>
    <dbReference type="NCBI Taxonomy" id="699431"/>
    <lineage>
        <taxon>Archaea</taxon>
        <taxon>Methanobacteriati</taxon>
        <taxon>Methanobacteriota</taxon>
        <taxon>Stenosarchaea group</taxon>
        <taxon>Halobacteria</taxon>
        <taxon>Halobacteriales</taxon>
        <taxon>Haloferacaceae</taxon>
    </lineage>
</organism>
<dbReference type="AlphaFoldDB" id="A0A0P7HCP0"/>
<name>A0A0P7HCP0_9EURY</name>
<dbReference type="PROSITE" id="PS01227">
    <property type="entry name" value="UPF0012"/>
    <property type="match status" value="1"/>
</dbReference>
<dbReference type="PANTHER" id="PTHR23088:SF27">
    <property type="entry name" value="DEAMINATED GLUTATHIONE AMIDASE"/>
    <property type="match status" value="1"/>
</dbReference>
<dbReference type="PANTHER" id="PTHR23088">
    <property type="entry name" value="NITRILASE-RELATED"/>
    <property type="match status" value="1"/>
</dbReference>
<dbReference type="PATRIC" id="fig|699431.3.peg.2105"/>
<dbReference type="Proteomes" id="UP000050535">
    <property type="component" value="Unassembled WGS sequence"/>
</dbReference>
<protein>
    <submittedName>
        <fullName evidence="2">C-N hydrolase family amidase</fullName>
    </submittedName>
</protein>
<comment type="caution">
    <text evidence="2">The sequence shown here is derived from an EMBL/GenBank/DDBJ whole genome shotgun (WGS) entry which is preliminary data.</text>
</comment>
<dbReference type="GO" id="GO:0016787">
    <property type="term" value="F:hydrolase activity"/>
    <property type="evidence" value="ECO:0007669"/>
    <property type="project" value="UniProtKB-KW"/>
</dbReference>
<proteinExistence type="predicted"/>
<keyword evidence="3" id="KW-1185">Reference proteome</keyword>
<dbReference type="PROSITE" id="PS50263">
    <property type="entry name" value="CN_HYDROLASE"/>
    <property type="match status" value="1"/>
</dbReference>
<reference evidence="3" key="1">
    <citation type="submission" date="2013-11" db="EMBL/GenBank/DDBJ databases">
        <authorList>
            <person name="Hoang H.T."/>
            <person name="Killian M.L."/>
            <person name="Madson D.M."/>
            <person name="Arruda P.H.E."/>
            <person name="Sun D."/>
            <person name="Schwartz K.J."/>
            <person name="Yoon K."/>
        </authorList>
    </citation>
    <scope>NUCLEOTIDE SEQUENCE [LARGE SCALE GENOMIC DNA]</scope>
    <source>
        <strain evidence="3">CDK2</strain>
    </source>
</reference>
<feature type="domain" description="CN hydrolase" evidence="1">
    <location>
        <begin position="11"/>
        <end position="261"/>
    </location>
</feature>
<gene>
    <name evidence="2" type="ORF">SY89_02053</name>
</gene>
<dbReference type="STRING" id="699431.SY89_02053"/>
<dbReference type="CDD" id="cd07583">
    <property type="entry name" value="nitrilase_5"/>
    <property type="match status" value="1"/>
</dbReference>
<dbReference type="InterPro" id="IPR036526">
    <property type="entry name" value="C-N_Hydrolase_sf"/>
</dbReference>
<evidence type="ECO:0000313" key="3">
    <source>
        <dbReference type="Proteomes" id="UP000050535"/>
    </source>
</evidence>
<dbReference type="EMBL" id="LGUC01000001">
    <property type="protein sequence ID" value="KPN31310.1"/>
    <property type="molecule type" value="Genomic_DNA"/>
</dbReference>